<evidence type="ECO:0000256" key="1">
    <source>
        <dbReference type="SAM" id="MobiDB-lite"/>
    </source>
</evidence>
<name>A0A498K3B4_MALDO</name>
<evidence type="ECO:0000313" key="2">
    <source>
        <dbReference type="EMBL" id="RXI00794.1"/>
    </source>
</evidence>
<dbReference type="Proteomes" id="UP000290289">
    <property type="component" value="Chromosome 4"/>
</dbReference>
<organism evidence="2 3">
    <name type="scientific">Malus domestica</name>
    <name type="common">Apple</name>
    <name type="synonym">Pyrus malus</name>
    <dbReference type="NCBI Taxonomy" id="3750"/>
    <lineage>
        <taxon>Eukaryota</taxon>
        <taxon>Viridiplantae</taxon>
        <taxon>Streptophyta</taxon>
        <taxon>Embryophyta</taxon>
        <taxon>Tracheophyta</taxon>
        <taxon>Spermatophyta</taxon>
        <taxon>Magnoliopsida</taxon>
        <taxon>eudicotyledons</taxon>
        <taxon>Gunneridae</taxon>
        <taxon>Pentapetalae</taxon>
        <taxon>rosids</taxon>
        <taxon>fabids</taxon>
        <taxon>Rosales</taxon>
        <taxon>Rosaceae</taxon>
        <taxon>Amygdaloideae</taxon>
        <taxon>Maleae</taxon>
        <taxon>Malus</taxon>
    </lineage>
</organism>
<accession>A0A498K3B4</accession>
<sequence length="146" mass="16624">MYITPISEVNLILEDHTNEITVLKKHLIQVILIYIVSHDTNIEPRTPQTLLREITVSSTTVSSYMSTPDTTAESHNQKRESVRRPLFIGDEQIDVEEGPSEKDFDQIPIKLFKKNKKFISHSSKGRFDSSKKPIGANTLPSLFVMI</sequence>
<reference evidence="2 3" key="1">
    <citation type="submission" date="2018-10" db="EMBL/GenBank/DDBJ databases">
        <title>A high-quality apple genome assembly.</title>
        <authorList>
            <person name="Hu J."/>
        </authorList>
    </citation>
    <scope>NUCLEOTIDE SEQUENCE [LARGE SCALE GENOMIC DNA]</scope>
    <source>
        <strain evidence="3">cv. HFTH1</strain>
        <tissue evidence="2">Young leaf</tissue>
    </source>
</reference>
<gene>
    <name evidence="2" type="ORF">DVH24_001028</name>
</gene>
<keyword evidence="3" id="KW-1185">Reference proteome</keyword>
<evidence type="ECO:0000313" key="3">
    <source>
        <dbReference type="Proteomes" id="UP000290289"/>
    </source>
</evidence>
<dbReference type="EMBL" id="RDQH01000330">
    <property type="protein sequence ID" value="RXI00794.1"/>
    <property type="molecule type" value="Genomic_DNA"/>
</dbReference>
<comment type="caution">
    <text evidence="2">The sequence shown here is derived from an EMBL/GenBank/DDBJ whole genome shotgun (WGS) entry which is preliminary data.</text>
</comment>
<protein>
    <submittedName>
        <fullName evidence="2">Uncharacterized protein</fullName>
    </submittedName>
</protein>
<dbReference type="AlphaFoldDB" id="A0A498K3B4"/>
<proteinExistence type="predicted"/>
<feature type="region of interest" description="Disordered" evidence="1">
    <location>
        <begin position="62"/>
        <end position="83"/>
    </location>
</feature>